<organism evidence="1 2">
    <name type="scientific">Saccharopolyspora spinosa</name>
    <dbReference type="NCBI Taxonomy" id="60894"/>
    <lineage>
        <taxon>Bacteria</taxon>
        <taxon>Bacillati</taxon>
        <taxon>Actinomycetota</taxon>
        <taxon>Actinomycetes</taxon>
        <taxon>Pseudonocardiales</taxon>
        <taxon>Pseudonocardiaceae</taxon>
        <taxon>Saccharopolyspora</taxon>
    </lineage>
</organism>
<dbReference type="AlphaFoldDB" id="A0A2N3Y6A5"/>
<dbReference type="EMBL" id="PJNB01000001">
    <property type="protein sequence ID" value="PKW18472.1"/>
    <property type="molecule type" value="Genomic_DNA"/>
</dbReference>
<evidence type="ECO:0000313" key="1">
    <source>
        <dbReference type="EMBL" id="PKW18472.1"/>
    </source>
</evidence>
<dbReference type="RefSeq" id="WP_143539688.1">
    <property type="nucleotide sequence ID" value="NZ_CP171362.1"/>
</dbReference>
<gene>
    <name evidence="1" type="ORF">A8926_6559</name>
</gene>
<sequence>MSCIRIMAGSSEEADAVQAAIVTVLEVGGGDRDYPMRNGFGVRCYLEVRLPQARTVQARATRVDRPELES</sequence>
<dbReference type="Proteomes" id="UP000233786">
    <property type="component" value="Unassembled WGS sequence"/>
</dbReference>
<protein>
    <submittedName>
        <fullName evidence="1">Uncharacterized protein</fullName>
    </submittedName>
</protein>
<dbReference type="OrthoDB" id="4570477at2"/>
<reference evidence="1" key="1">
    <citation type="submission" date="2017-12" db="EMBL/GenBank/DDBJ databases">
        <title>Sequencing the genomes of 1000 Actinobacteria strains.</title>
        <authorList>
            <person name="Klenk H.-P."/>
        </authorList>
    </citation>
    <scope>NUCLEOTIDE SEQUENCE [LARGE SCALE GENOMIC DNA]</scope>
    <source>
        <strain evidence="1">DSM 44228</strain>
    </source>
</reference>
<evidence type="ECO:0000313" key="2">
    <source>
        <dbReference type="Proteomes" id="UP000233786"/>
    </source>
</evidence>
<comment type="caution">
    <text evidence="1">The sequence shown here is derived from an EMBL/GenBank/DDBJ whole genome shotgun (WGS) entry which is preliminary data.</text>
</comment>
<proteinExistence type="predicted"/>
<keyword evidence="2" id="KW-1185">Reference proteome</keyword>
<accession>A0A2N3Y6A5</accession>
<name>A0A2N3Y6A5_SACSN</name>